<dbReference type="GO" id="GO:0003677">
    <property type="term" value="F:DNA binding"/>
    <property type="evidence" value="ECO:0007669"/>
    <property type="project" value="UniProtKB-KW"/>
</dbReference>
<dbReference type="EMBL" id="BLAL01000229">
    <property type="protein sequence ID" value="GES93842.1"/>
    <property type="molecule type" value="Genomic_DNA"/>
</dbReference>
<dbReference type="PROSITE" id="PS51253">
    <property type="entry name" value="HTH_CENPB"/>
    <property type="match status" value="1"/>
</dbReference>
<sequence length="169" mass="19621">MTEEEDEFNRDLSTNNERDRVYQLVKNLYNALKTNLYIPDDNEDRNSVENDDSGLFSDLEGKKKVNSRCFSNKEKSCSNTCTKRQLCLDYQKMPRPTQEELATLYKIEKSTHFSQIEEVLSLWTTNALAADLIINTDILREKAKFFAQGFEINDFTASNGWINLKNVII</sequence>
<evidence type="ECO:0000313" key="3">
    <source>
        <dbReference type="EMBL" id="GES93842.1"/>
    </source>
</evidence>
<comment type="caution">
    <text evidence="3">The sequence shown here is derived from an EMBL/GenBank/DDBJ whole genome shotgun (WGS) entry which is preliminary data.</text>
</comment>
<name>A0A8H3LVS2_9GLOM</name>
<evidence type="ECO:0000259" key="2">
    <source>
        <dbReference type="PROSITE" id="PS51253"/>
    </source>
</evidence>
<dbReference type="Proteomes" id="UP000615446">
    <property type="component" value="Unassembled WGS sequence"/>
</dbReference>
<accession>A0A8H3LVS2</accession>
<dbReference type="AlphaFoldDB" id="A0A8H3LVS2"/>
<gene>
    <name evidence="3" type="ORF">RCL2_002059200</name>
</gene>
<reference evidence="3" key="1">
    <citation type="submission" date="2019-10" db="EMBL/GenBank/DDBJ databases">
        <title>Conservation and host-specific expression of non-tandemly repeated heterogenous ribosome RNA gene in arbuscular mycorrhizal fungi.</title>
        <authorList>
            <person name="Maeda T."/>
            <person name="Kobayashi Y."/>
            <person name="Nakagawa T."/>
            <person name="Ezawa T."/>
            <person name="Yamaguchi K."/>
            <person name="Bino T."/>
            <person name="Nishimoto Y."/>
            <person name="Shigenobu S."/>
            <person name="Kawaguchi M."/>
        </authorList>
    </citation>
    <scope>NUCLEOTIDE SEQUENCE</scope>
    <source>
        <strain evidence="3">HR1</strain>
    </source>
</reference>
<dbReference type="OrthoDB" id="2427426at2759"/>
<dbReference type="Pfam" id="PF03221">
    <property type="entry name" value="HTH_Tnp_Tc5"/>
    <property type="match status" value="1"/>
</dbReference>
<evidence type="ECO:0000256" key="1">
    <source>
        <dbReference type="ARBA" id="ARBA00023125"/>
    </source>
</evidence>
<evidence type="ECO:0000313" key="4">
    <source>
        <dbReference type="Proteomes" id="UP000615446"/>
    </source>
</evidence>
<feature type="domain" description="HTH CENPB-type" evidence="2">
    <location>
        <begin position="104"/>
        <end position="169"/>
    </location>
</feature>
<keyword evidence="1" id="KW-0238">DNA-binding</keyword>
<organism evidence="3 4">
    <name type="scientific">Rhizophagus clarus</name>
    <dbReference type="NCBI Taxonomy" id="94130"/>
    <lineage>
        <taxon>Eukaryota</taxon>
        <taxon>Fungi</taxon>
        <taxon>Fungi incertae sedis</taxon>
        <taxon>Mucoromycota</taxon>
        <taxon>Glomeromycotina</taxon>
        <taxon>Glomeromycetes</taxon>
        <taxon>Glomerales</taxon>
        <taxon>Glomeraceae</taxon>
        <taxon>Rhizophagus</taxon>
    </lineage>
</organism>
<proteinExistence type="predicted"/>
<protein>
    <recommendedName>
        <fullName evidence="2">HTH CENPB-type domain-containing protein</fullName>
    </recommendedName>
</protein>
<dbReference type="InterPro" id="IPR009057">
    <property type="entry name" value="Homeodomain-like_sf"/>
</dbReference>
<dbReference type="InterPro" id="IPR006600">
    <property type="entry name" value="HTH_CenpB_DNA-bd_dom"/>
</dbReference>
<dbReference type="Gene3D" id="1.10.10.60">
    <property type="entry name" value="Homeodomain-like"/>
    <property type="match status" value="1"/>
</dbReference>
<dbReference type="SUPFAM" id="SSF46689">
    <property type="entry name" value="Homeodomain-like"/>
    <property type="match status" value="1"/>
</dbReference>